<dbReference type="Proteomes" id="UP001500298">
    <property type="component" value="Unassembled WGS sequence"/>
</dbReference>
<comment type="caution">
    <text evidence="1">The sequence shown here is derived from an EMBL/GenBank/DDBJ whole genome shotgun (WGS) entry which is preliminary data.</text>
</comment>
<evidence type="ECO:0000313" key="2">
    <source>
        <dbReference type="Proteomes" id="UP001500298"/>
    </source>
</evidence>
<organism evidence="1 2">
    <name type="scientific">Algivirga pacifica</name>
    <dbReference type="NCBI Taxonomy" id="1162670"/>
    <lineage>
        <taxon>Bacteria</taxon>
        <taxon>Pseudomonadati</taxon>
        <taxon>Bacteroidota</taxon>
        <taxon>Cytophagia</taxon>
        <taxon>Cytophagales</taxon>
        <taxon>Flammeovirgaceae</taxon>
        <taxon>Algivirga</taxon>
    </lineage>
</organism>
<dbReference type="EMBL" id="BAABJX010000026">
    <property type="protein sequence ID" value="GAA4832817.1"/>
    <property type="molecule type" value="Genomic_DNA"/>
</dbReference>
<keyword evidence="2" id="KW-1185">Reference proteome</keyword>
<sequence>MIGIQIWPTKKQKNVRILQSLKAFNYTVNQLQKVCRIVFRSAALVVNVLIFKSFNAFKDILPYILRYTQGNIL</sequence>
<name>A0ABP9D8Y7_9BACT</name>
<protein>
    <recommendedName>
        <fullName evidence="3">Transposase DDE domain-containing protein</fullName>
    </recommendedName>
</protein>
<evidence type="ECO:0000313" key="1">
    <source>
        <dbReference type="EMBL" id="GAA4832817.1"/>
    </source>
</evidence>
<evidence type="ECO:0008006" key="3">
    <source>
        <dbReference type="Google" id="ProtNLM"/>
    </source>
</evidence>
<gene>
    <name evidence="1" type="ORF">GCM10023331_17590</name>
</gene>
<proteinExistence type="predicted"/>
<accession>A0ABP9D8Y7</accession>
<reference evidence="2" key="1">
    <citation type="journal article" date="2019" name="Int. J. Syst. Evol. Microbiol.">
        <title>The Global Catalogue of Microorganisms (GCM) 10K type strain sequencing project: providing services to taxonomists for standard genome sequencing and annotation.</title>
        <authorList>
            <consortium name="The Broad Institute Genomics Platform"/>
            <consortium name="The Broad Institute Genome Sequencing Center for Infectious Disease"/>
            <person name="Wu L."/>
            <person name="Ma J."/>
        </authorList>
    </citation>
    <scope>NUCLEOTIDE SEQUENCE [LARGE SCALE GENOMIC DNA]</scope>
    <source>
        <strain evidence="2">JCM 18326</strain>
    </source>
</reference>